<keyword evidence="3" id="KW-1185">Reference proteome</keyword>
<evidence type="ECO:0000256" key="1">
    <source>
        <dbReference type="SAM" id="MobiDB-lite"/>
    </source>
</evidence>
<evidence type="ECO:0000313" key="3">
    <source>
        <dbReference type="Proteomes" id="UP000595437"/>
    </source>
</evidence>
<feature type="region of interest" description="Disordered" evidence="1">
    <location>
        <begin position="17"/>
        <end position="54"/>
    </location>
</feature>
<accession>A0A7T8GP48</accession>
<sequence>MDGNCDERLLHWENKKLREGLSPSQPPLSSWPSYQRRSPSLLQGPERSQGPSKG</sequence>
<protein>
    <submittedName>
        <fullName evidence="2">Uncharacterized protein</fullName>
    </submittedName>
</protein>
<reference evidence="3" key="1">
    <citation type="submission" date="2021-01" db="EMBL/GenBank/DDBJ databases">
        <title>Caligus Genome Assembly.</title>
        <authorList>
            <person name="Gallardo-Escarate C."/>
        </authorList>
    </citation>
    <scope>NUCLEOTIDE SEQUENCE [LARGE SCALE GENOMIC DNA]</scope>
</reference>
<dbReference type="Proteomes" id="UP000595437">
    <property type="component" value="Chromosome 18"/>
</dbReference>
<proteinExistence type="predicted"/>
<gene>
    <name evidence="2" type="ORF">FKW44_023512</name>
</gene>
<name>A0A7T8GP48_CALRO</name>
<evidence type="ECO:0000313" key="2">
    <source>
        <dbReference type="EMBL" id="QQP35329.1"/>
    </source>
</evidence>
<dbReference type="EMBL" id="CP045907">
    <property type="protein sequence ID" value="QQP35329.1"/>
    <property type="molecule type" value="Genomic_DNA"/>
</dbReference>
<dbReference type="AlphaFoldDB" id="A0A7T8GP48"/>
<organism evidence="2 3">
    <name type="scientific">Caligus rogercresseyi</name>
    <name type="common">Sea louse</name>
    <dbReference type="NCBI Taxonomy" id="217165"/>
    <lineage>
        <taxon>Eukaryota</taxon>
        <taxon>Metazoa</taxon>
        <taxon>Ecdysozoa</taxon>
        <taxon>Arthropoda</taxon>
        <taxon>Crustacea</taxon>
        <taxon>Multicrustacea</taxon>
        <taxon>Hexanauplia</taxon>
        <taxon>Copepoda</taxon>
        <taxon>Siphonostomatoida</taxon>
        <taxon>Caligidae</taxon>
        <taxon>Caligus</taxon>
    </lineage>
</organism>
<feature type="compositionally biased region" description="Low complexity" evidence="1">
    <location>
        <begin position="21"/>
        <end position="33"/>
    </location>
</feature>